<sequence length="68" mass="7853">MTHEDAYRLLQTLHDLIGATECSPEYDEELYAAYTLATKAYETAFALADRLELDTKALRRRLYQPQAI</sequence>
<dbReference type="EMBL" id="JAMSLR010000008">
    <property type="protein sequence ID" value="MCM8749785.1"/>
    <property type="molecule type" value="Genomic_DNA"/>
</dbReference>
<evidence type="ECO:0000313" key="1">
    <source>
        <dbReference type="EMBL" id="MCM8749785.1"/>
    </source>
</evidence>
<name>A0AA41WG59_9BACT</name>
<gene>
    <name evidence="1" type="ORF">NET02_11550</name>
</gene>
<dbReference type="RefSeq" id="WP_284057569.1">
    <property type="nucleotide sequence ID" value="NZ_JAMSLR010000008.1"/>
</dbReference>
<dbReference type="AlphaFoldDB" id="A0AA41WG59"/>
<accession>A0AA41WG59</accession>
<evidence type="ECO:0000313" key="2">
    <source>
        <dbReference type="Proteomes" id="UP001165306"/>
    </source>
</evidence>
<proteinExistence type="predicted"/>
<keyword evidence="2" id="KW-1185">Reference proteome</keyword>
<dbReference type="Proteomes" id="UP001165306">
    <property type="component" value="Unassembled WGS sequence"/>
</dbReference>
<comment type="caution">
    <text evidence="1">The sequence shown here is derived from an EMBL/GenBank/DDBJ whole genome shotgun (WGS) entry which is preliminary data.</text>
</comment>
<protein>
    <submittedName>
        <fullName evidence="1">Uncharacterized protein</fullName>
    </submittedName>
</protein>
<organism evidence="1 2">
    <name type="scientific">Thermalbibacter longus</name>
    <dbReference type="NCBI Taxonomy" id="2951981"/>
    <lineage>
        <taxon>Bacteria</taxon>
        <taxon>Pseudomonadati</taxon>
        <taxon>Thermomicrobiota</taxon>
        <taxon>Thermomicrobia</taxon>
        <taxon>Thermomicrobiales</taxon>
        <taxon>Thermomicrobiaceae</taxon>
        <taxon>Thermalbibacter</taxon>
    </lineage>
</organism>
<reference evidence="1" key="1">
    <citation type="submission" date="2022-06" db="EMBL/GenBank/DDBJ databases">
        <title>CFH 74404 Thermomicrobiaceae sp.</title>
        <authorList>
            <person name="Ming H."/>
            <person name="Li W.-J."/>
            <person name="Zhao Z."/>
        </authorList>
    </citation>
    <scope>NUCLEOTIDE SEQUENCE</scope>
    <source>
        <strain evidence="1">CFH 74404</strain>
    </source>
</reference>